<evidence type="ECO:0000313" key="3">
    <source>
        <dbReference type="Proteomes" id="UP000549250"/>
    </source>
</evidence>
<dbReference type="PROSITE" id="PS51257">
    <property type="entry name" value="PROKAR_LIPOPROTEIN"/>
    <property type="match status" value="1"/>
</dbReference>
<keyword evidence="3" id="KW-1185">Reference proteome</keyword>
<keyword evidence="1" id="KW-0732">Signal</keyword>
<comment type="caution">
    <text evidence="2">The sequence shown here is derived from an EMBL/GenBank/DDBJ whole genome shotgun (WGS) entry which is preliminary data.</text>
</comment>
<accession>A0A839T6W1</accession>
<reference evidence="2 3" key="1">
    <citation type="submission" date="2020-08" db="EMBL/GenBank/DDBJ databases">
        <title>Genomic Encyclopedia of Type Strains, Phase III (KMG-III): the genomes of soil and plant-associated and newly described type strains.</title>
        <authorList>
            <person name="Whitman W."/>
        </authorList>
    </citation>
    <scope>NUCLEOTIDE SEQUENCE [LARGE SCALE GENOMIC DNA]</scope>
    <source>
        <strain evidence="2 3">CECT 4462</strain>
    </source>
</reference>
<gene>
    <name evidence="2" type="ORF">FHR87_003617</name>
</gene>
<dbReference type="EMBL" id="JACHXI010000027">
    <property type="protein sequence ID" value="MBB3105182.1"/>
    <property type="molecule type" value="Genomic_DNA"/>
</dbReference>
<name>A0A839T6W1_AZOMA</name>
<evidence type="ECO:0000256" key="1">
    <source>
        <dbReference type="SAM" id="SignalP"/>
    </source>
</evidence>
<organism evidence="2 3">
    <name type="scientific">Azomonas macrocytogenes</name>
    <name type="common">Azotobacter macrocytogenes</name>
    <dbReference type="NCBI Taxonomy" id="69962"/>
    <lineage>
        <taxon>Bacteria</taxon>
        <taxon>Pseudomonadati</taxon>
        <taxon>Pseudomonadota</taxon>
        <taxon>Gammaproteobacteria</taxon>
        <taxon>Pseudomonadales</taxon>
        <taxon>Pseudomonadaceae</taxon>
        <taxon>Azomonas</taxon>
    </lineage>
</organism>
<proteinExistence type="predicted"/>
<dbReference type="AlphaFoldDB" id="A0A839T6W1"/>
<feature type="chain" id="PRO_5032398825" evidence="1">
    <location>
        <begin position="28"/>
        <end position="76"/>
    </location>
</feature>
<feature type="signal peptide" evidence="1">
    <location>
        <begin position="1"/>
        <end position="27"/>
    </location>
</feature>
<protein>
    <submittedName>
        <fullName evidence="2">Uncharacterized protein</fullName>
    </submittedName>
</protein>
<dbReference type="Proteomes" id="UP000549250">
    <property type="component" value="Unassembled WGS sequence"/>
</dbReference>
<sequence>MRKPVVCLLKRLCLALMVIGLSGCSEREDADRSKNIQPLEVTLTSPIDGQTLTIRVPACQVRWIRKMDNFLGFGRH</sequence>
<evidence type="ECO:0000313" key="2">
    <source>
        <dbReference type="EMBL" id="MBB3105182.1"/>
    </source>
</evidence>